<keyword evidence="5" id="KW-1185">Reference proteome</keyword>
<dbReference type="GO" id="GO:0007271">
    <property type="term" value="P:synaptic transmission, cholinergic"/>
    <property type="evidence" value="ECO:0007669"/>
    <property type="project" value="TreeGrafter"/>
</dbReference>
<feature type="domain" description="Resistance to inhibitors of cholinesterase protein 3 N-terminal" evidence="3">
    <location>
        <begin position="16"/>
        <end position="111"/>
    </location>
</feature>
<reference evidence="4" key="2">
    <citation type="submission" date="2025-09" db="UniProtKB">
        <authorList>
            <consortium name="Ensembl"/>
        </authorList>
    </citation>
    <scope>IDENTIFICATION</scope>
</reference>
<dbReference type="GO" id="GO:0045202">
    <property type="term" value="C:synapse"/>
    <property type="evidence" value="ECO:0007669"/>
    <property type="project" value="GOC"/>
</dbReference>
<name>A0A8C6SV12_9GOBI</name>
<proteinExistence type="predicted"/>
<keyword evidence="2" id="KW-1133">Transmembrane helix</keyword>
<sequence>MSITTCQKVTLISCSVLCVSLFLPRMLLARAKQDAVQPEGPGFYPPMKHRAPLPLDSEPWGLDPLHSTHHTETVTKFKGIGRKYNLMAQVIPIYGFGILLYILYIIYKVQHHELARLQQRLLQTEQMMETIISGKNSKAGRKSKQLKKEEKLLRHLRQISELMQDGRLEGASPEMEAEEVPYFAGWEGYPEETYPEYEDEPRHRTRCRLGPQVDTASQLTAEALAERMEQEEEEVGPRKLEVLHEEEEEEEEEGEEEEEEGEEEGAGSDKGE</sequence>
<feature type="compositionally biased region" description="Acidic residues" evidence="1">
    <location>
        <begin position="244"/>
        <end position="266"/>
    </location>
</feature>
<dbReference type="Proteomes" id="UP000694523">
    <property type="component" value="Unplaced"/>
</dbReference>
<dbReference type="InterPro" id="IPR032763">
    <property type="entry name" value="RIC3_N"/>
</dbReference>
<protein>
    <submittedName>
        <fullName evidence="4">RIC3 acetylcholine receptor chaperone</fullName>
    </submittedName>
</protein>
<keyword evidence="2" id="KW-0472">Membrane</keyword>
<evidence type="ECO:0000259" key="3">
    <source>
        <dbReference type="Pfam" id="PF15361"/>
    </source>
</evidence>
<accession>A0A8C6SV12</accession>
<evidence type="ECO:0000256" key="1">
    <source>
        <dbReference type="SAM" id="MobiDB-lite"/>
    </source>
</evidence>
<keyword evidence="2" id="KW-0812">Transmembrane</keyword>
<dbReference type="Pfam" id="PF15361">
    <property type="entry name" value="RIC3"/>
    <property type="match status" value="1"/>
</dbReference>
<evidence type="ECO:0000256" key="2">
    <source>
        <dbReference type="SAM" id="Phobius"/>
    </source>
</evidence>
<organism evidence="4 5">
    <name type="scientific">Neogobius melanostomus</name>
    <name type="common">round goby</name>
    <dbReference type="NCBI Taxonomy" id="47308"/>
    <lineage>
        <taxon>Eukaryota</taxon>
        <taxon>Metazoa</taxon>
        <taxon>Chordata</taxon>
        <taxon>Craniata</taxon>
        <taxon>Vertebrata</taxon>
        <taxon>Euteleostomi</taxon>
        <taxon>Actinopterygii</taxon>
        <taxon>Neopterygii</taxon>
        <taxon>Teleostei</taxon>
        <taxon>Neoteleostei</taxon>
        <taxon>Acanthomorphata</taxon>
        <taxon>Gobiaria</taxon>
        <taxon>Gobiiformes</taxon>
        <taxon>Gobioidei</taxon>
        <taxon>Gobiidae</taxon>
        <taxon>Benthophilinae</taxon>
        <taxon>Neogobiini</taxon>
        <taxon>Neogobius</taxon>
    </lineage>
</organism>
<dbReference type="InterPro" id="IPR026160">
    <property type="entry name" value="Ric3"/>
</dbReference>
<dbReference type="AlphaFoldDB" id="A0A8C6SV12"/>
<evidence type="ECO:0000313" key="4">
    <source>
        <dbReference type="Ensembl" id="ENSNMLP00000012147.1"/>
    </source>
</evidence>
<reference evidence="4" key="1">
    <citation type="submission" date="2025-08" db="UniProtKB">
        <authorList>
            <consortium name="Ensembl"/>
        </authorList>
    </citation>
    <scope>IDENTIFICATION</scope>
</reference>
<feature type="transmembrane region" description="Helical" evidence="2">
    <location>
        <begin position="86"/>
        <end position="107"/>
    </location>
</feature>
<dbReference type="GO" id="GO:0043025">
    <property type="term" value="C:neuronal cell body"/>
    <property type="evidence" value="ECO:0007669"/>
    <property type="project" value="TreeGrafter"/>
</dbReference>
<dbReference type="PANTHER" id="PTHR21723">
    <property type="entry name" value="RESISTANCE TO INHIBITORS OF CHOLINESTERASE PROTEIN 3 RIC3"/>
    <property type="match status" value="1"/>
</dbReference>
<dbReference type="GO" id="GO:0043005">
    <property type="term" value="C:neuron projection"/>
    <property type="evidence" value="ECO:0007669"/>
    <property type="project" value="TreeGrafter"/>
</dbReference>
<evidence type="ECO:0000313" key="5">
    <source>
        <dbReference type="Proteomes" id="UP000694523"/>
    </source>
</evidence>
<dbReference type="GO" id="GO:0034394">
    <property type="term" value="P:protein localization to cell surface"/>
    <property type="evidence" value="ECO:0007669"/>
    <property type="project" value="TreeGrafter"/>
</dbReference>
<dbReference type="PANTHER" id="PTHR21723:SF5">
    <property type="entry name" value="PROTEIN RIC-3"/>
    <property type="match status" value="1"/>
</dbReference>
<feature type="region of interest" description="Disordered" evidence="1">
    <location>
        <begin position="195"/>
        <end position="272"/>
    </location>
</feature>
<dbReference type="Ensembl" id="ENSNMLT00000013740.1">
    <property type="protein sequence ID" value="ENSNMLP00000012147.1"/>
    <property type="gene ID" value="ENSNMLG00000008280.1"/>
</dbReference>